<evidence type="ECO:0000256" key="2">
    <source>
        <dbReference type="ARBA" id="ARBA00022723"/>
    </source>
</evidence>
<dbReference type="AlphaFoldDB" id="A0A081B936"/>
<dbReference type="Pfam" id="PF07521">
    <property type="entry name" value="RMMBL"/>
    <property type="match status" value="1"/>
</dbReference>
<dbReference type="InterPro" id="IPR042173">
    <property type="entry name" value="RNase_J_2"/>
</dbReference>
<dbReference type="InterPro" id="IPR001279">
    <property type="entry name" value="Metallo-B-lactamas"/>
</dbReference>
<dbReference type="Gene3D" id="3.40.50.10710">
    <property type="entry name" value="Metallo-hydrolase/oxidoreductase"/>
    <property type="match status" value="1"/>
</dbReference>
<proteinExistence type="predicted"/>
<evidence type="ECO:0000313" key="8">
    <source>
        <dbReference type="EMBL" id="GAK44554.1"/>
    </source>
</evidence>
<dbReference type="InterPro" id="IPR036866">
    <property type="entry name" value="RibonucZ/Hydroxyglut_hydro"/>
</dbReference>
<evidence type="ECO:0000259" key="7">
    <source>
        <dbReference type="SMART" id="SM00849"/>
    </source>
</evidence>
<dbReference type="SUPFAM" id="SSF56281">
    <property type="entry name" value="Metallo-hydrolase/oxidoreductase"/>
    <property type="match status" value="1"/>
</dbReference>
<dbReference type="PANTHER" id="PTHR43694">
    <property type="entry name" value="RIBONUCLEASE J"/>
    <property type="match status" value="1"/>
</dbReference>
<evidence type="ECO:0000313" key="9">
    <source>
        <dbReference type="Proteomes" id="UP000028702"/>
    </source>
</evidence>
<name>A0A081B936_9HYPH</name>
<dbReference type="GO" id="GO:0003723">
    <property type="term" value="F:RNA binding"/>
    <property type="evidence" value="ECO:0007669"/>
    <property type="project" value="UniProtKB-KW"/>
</dbReference>
<dbReference type="PANTHER" id="PTHR43694:SF1">
    <property type="entry name" value="RIBONUCLEASE J"/>
    <property type="match status" value="1"/>
</dbReference>
<accession>A0A081B936</accession>
<dbReference type="Pfam" id="PF17770">
    <property type="entry name" value="RNase_J_C"/>
    <property type="match status" value="1"/>
</dbReference>
<keyword evidence="6" id="KW-0694">RNA-binding</keyword>
<keyword evidence="3" id="KW-0378">Hydrolase</keyword>
<dbReference type="STRING" id="1333998.M2A_1053"/>
<dbReference type="SMART" id="SM00849">
    <property type="entry name" value="Lactamase_B"/>
    <property type="match status" value="1"/>
</dbReference>
<evidence type="ECO:0000256" key="3">
    <source>
        <dbReference type="ARBA" id="ARBA00022801"/>
    </source>
</evidence>
<dbReference type="EMBL" id="BBIO01000004">
    <property type="protein sequence ID" value="GAK44554.1"/>
    <property type="molecule type" value="Genomic_DNA"/>
</dbReference>
<evidence type="ECO:0000256" key="6">
    <source>
        <dbReference type="ARBA" id="ARBA00022884"/>
    </source>
</evidence>
<evidence type="ECO:0000256" key="4">
    <source>
        <dbReference type="ARBA" id="ARBA00022833"/>
    </source>
</evidence>
<feature type="domain" description="Metallo-beta-lactamase" evidence="7">
    <location>
        <begin position="27"/>
        <end position="224"/>
    </location>
</feature>
<reference evidence="8 9" key="1">
    <citation type="submission" date="2014-07" db="EMBL/GenBank/DDBJ databases">
        <title>Tepidicaulis marinum gen. nov., sp. nov., a novel marine bacterium denitrifying nitrate to nitrous oxide strictly under microaerobic conditions.</title>
        <authorList>
            <person name="Takeuchi M."/>
            <person name="Yamagishi T."/>
            <person name="Kamagata Y."/>
            <person name="Oshima K."/>
            <person name="Hattori M."/>
            <person name="Katayama T."/>
            <person name="Hanada S."/>
            <person name="Tamaki H."/>
            <person name="Marumo K."/>
            <person name="Maeda H."/>
            <person name="Nedachi M."/>
            <person name="Iwasaki W."/>
            <person name="Suwa Y."/>
            <person name="Sakata S."/>
        </authorList>
    </citation>
    <scope>NUCLEOTIDE SEQUENCE [LARGE SCALE GENOMIC DNA]</scope>
    <source>
        <strain evidence="8 9">MA2</strain>
    </source>
</reference>
<dbReference type="InterPro" id="IPR011108">
    <property type="entry name" value="RMMBL"/>
</dbReference>
<dbReference type="Pfam" id="PF22505">
    <property type="entry name" value="RNase_J_b_CASP"/>
    <property type="match status" value="1"/>
</dbReference>
<dbReference type="InterPro" id="IPR055132">
    <property type="entry name" value="RNase_J_b_CASP"/>
</dbReference>
<protein>
    <submittedName>
        <fullName evidence="8">Beta-lactamase domain-containing protein</fullName>
    </submittedName>
</protein>
<keyword evidence="2" id="KW-0479">Metal-binding</keyword>
<dbReference type="InterPro" id="IPR041636">
    <property type="entry name" value="RNase_J_C"/>
</dbReference>
<organism evidence="8 9">
    <name type="scientific">Tepidicaulis marinus</name>
    <dbReference type="NCBI Taxonomy" id="1333998"/>
    <lineage>
        <taxon>Bacteria</taxon>
        <taxon>Pseudomonadati</taxon>
        <taxon>Pseudomonadota</taxon>
        <taxon>Alphaproteobacteria</taxon>
        <taxon>Hyphomicrobiales</taxon>
        <taxon>Parvibaculaceae</taxon>
        <taxon>Tepidicaulis</taxon>
    </lineage>
</organism>
<keyword evidence="5" id="KW-0269">Exonuclease</keyword>
<dbReference type="Proteomes" id="UP000028702">
    <property type="component" value="Unassembled WGS sequence"/>
</dbReference>
<dbReference type="GO" id="GO:0046872">
    <property type="term" value="F:metal ion binding"/>
    <property type="evidence" value="ECO:0007669"/>
    <property type="project" value="UniProtKB-KW"/>
</dbReference>
<dbReference type="CDD" id="cd07714">
    <property type="entry name" value="RNaseJ_MBL-fold"/>
    <property type="match status" value="1"/>
</dbReference>
<keyword evidence="4" id="KW-0862">Zinc</keyword>
<dbReference type="Gene3D" id="3.60.15.10">
    <property type="entry name" value="Ribonuclease Z/Hydroxyacylglutathione hydrolase-like"/>
    <property type="match status" value="1"/>
</dbReference>
<gene>
    <name evidence="8" type="ORF">M2A_1053</name>
</gene>
<keyword evidence="9" id="KW-1185">Reference proteome</keyword>
<evidence type="ECO:0000256" key="1">
    <source>
        <dbReference type="ARBA" id="ARBA00022722"/>
    </source>
</evidence>
<dbReference type="eggNOG" id="COG0595">
    <property type="taxonomic scope" value="Bacteria"/>
</dbReference>
<dbReference type="GO" id="GO:0004527">
    <property type="term" value="F:exonuclease activity"/>
    <property type="evidence" value="ECO:0007669"/>
    <property type="project" value="UniProtKB-KW"/>
</dbReference>
<comment type="caution">
    <text evidence="8">The sequence shown here is derived from an EMBL/GenBank/DDBJ whole genome shotgun (WGS) entry which is preliminary data.</text>
</comment>
<sequence length="561" mass="61307">MADGTGMSEANELVFLPLGGTGEIGMNLNLYGFGPPDARKWMMVDLGVTFSDLRTPGIDVIMADPAFIEERREDLLGIVLTHGHEDHIGAVAHLWPSLRCDVYATPFTAELVKAKLIEAGIEQEVPLKIVELGSRFTLGPFDIELVTLTHSIPEPNALAIRTPLGLVMHTGDWKIDPDPVVGGDIDIKRLTELGQEGVRAMVCDSTNVFSPGESGSEADVAKGLTELIKDMKGRVAVTTFASNVARLESVIRAAEACGRHVVLAGRAMHRVTTAARKTGYLQNLPPIVPEDEAGYLPPENVLYLCTGSQGEPRAALARIAMDNHPHVTLSEGDTVIFSSRMIPGNDVEIYELQNLLAERGIRVITEKDHFVHVSGHPCRDELARMYQWIKPEIAVPVHGEARHLLEHAELARELQVPQAMVLKNGLMLRLAPGPAEIIDEAPNGRLYLDGDILMPSWDPAVQERRKLAFAGSVFVTLVLDGQGKVLGEPQVRLLGLPEEDGSGISFEERALDAIDDVLDRLPLRKRKDDAAVAELLRRAVRGAIRREWGKKAAVEVIVTRV</sequence>
<dbReference type="Pfam" id="PF12706">
    <property type="entry name" value="Lactamase_B_2"/>
    <property type="match status" value="1"/>
</dbReference>
<evidence type="ECO:0000256" key="5">
    <source>
        <dbReference type="ARBA" id="ARBA00022839"/>
    </source>
</evidence>
<dbReference type="Gene3D" id="3.10.20.580">
    <property type="match status" value="1"/>
</dbReference>
<keyword evidence="1" id="KW-0540">Nuclease</keyword>